<dbReference type="InterPro" id="IPR051490">
    <property type="entry name" value="THEM6_lcsJ_thioesterase"/>
</dbReference>
<reference evidence="4" key="2">
    <citation type="submission" date="2025-08" db="UniProtKB">
        <authorList>
            <consortium name="RefSeq"/>
        </authorList>
    </citation>
    <scope>IDENTIFICATION</scope>
    <source>
        <tissue evidence="4">Blood</tissue>
    </source>
</reference>
<gene>
    <name evidence="4" type="primary">them6</name>
</gene>
<dbReference type="PANTHER" id="PTHR12475">
    <property type="match status" value="1"/>
</dbReference>
<dbReference type="PANTHER" id="PTHR12475:SF4">
    <property type="entry name" value="PROTEIN THEM6"/>
    <property type="match status" value="1"/>
</dbReference>
<evidence type="ECO:0000256" key="2">
    <source>
        <dbReference type="ARBA" id="ARBA00041112"/>
    </source>
</evidence>
<reference evidence="3" key="1">
    <citation type="journal article" date="2016" name="Nat. Commun.">
        <title>The channel catfish genome sequence provides insights into the evolution of scale formation in teleosts.</title>
        <authorList>
            <person name="Liu Z."/>
            <person name="Liu S."/>
            <person name="Yao J."/>
            <person name="Bao L."/>
            <person name="Zhang J."/>
            <person name="Li Y."/>
            <person name="Jiang C."/>
            <person name="Sun L."/>
            <person name="Wang R."/>
            <person name="Zhang Y."/>
            <person name="Zhou T."/>
            <person name="Zeng Q."/>
            <person name="Fu Q."/>
            <person name="Gao S."/>
            <person name="Li N."/>
            <person name="Koren S."/>
            <person name="Jiang Y."/>
            <person name="Zimin A."/>
            <person name="Xu P."/>
            <person name="Phillippy A.M."/>
            <person name="Geng X."/>
            <person name="Song L."/>
            <person name="Sun F."/>
            <person name="Li C."/>
            <person name="Wang X."/>
            <person name="Chen A."/>
            <person name="Jin Y."/>
            <person name="Yuan Z."/>
            <person name="Yang Y."/>
            <person name="Tan S."/>
            <person name="Peatman E."/>
            <person name="Lu J."/>
            <person name="Qin Z."/>
            <person name="Dunham R."/>
            <person name="Li Z."/>
            <person name="Sonstegard T."/>
            <person name="Feng J."/>
            <person name="Danzmann R.G."/>
            <person name="Schroeder S."/>
            <person name="Scheffler B."/>
            <person name="Duke M.V."/>
            <person name="Ballard L."/>
            <person name="Kucuktas H."/>
            <person name="Kaltenboeck L."/>
            <person name="Liu H."/>
            <person name="Armbruster J."/>
            <person name="Xie Y."/>
            <person name="Kirby M.L."/>
            <person name="Tian Y."/>
            <person name="Flanagan M.E."/>
            <person name="Mu W."/>
            <person name="Waldbieser G.C."/>
        </authorList>
    </citation>
    <scope>NUCLEOTIDE SEQUENCE [LARGE SCALE GENOMIC DNA]</scope>
    <source>
        <strain evidence="3">SDA103</strain>
    </source>
</reference>
<keyword evidence="3" id="KW-1185">Reference proteome</keyword>
<dbReference type="OMA" id="RDIDMCH"/>
<name>A0A2D0TA25_ICTPU</name>
<dbReference type="RefSeq" id="XP_017351723.1">
    <property type="nucleotide sequence ID" value="XM_017496234.3"/>
</dbReference>
<comment type="similarity">
    <text evidence="1">Belongs to the THEM6 family.</text>
</comment>
<accession>A0A2D0TA25</accession>
<dbReference type="Pfam" id="PF13279">
    <property type="entry name" value="4HBT_2"/>
    <property type="match status" value="1"/>
</dbReference>
<dbReference type="Gene3D" id="3.10.129.10">
    <property type="entry name" value="Hotdog Thioesterase"/>
    <property type="match status" value="1"/>
</dbReference>
<dbReference type="OrthoDB" id="265761at2759"/>
<dbReference type="AlphaFoldDB" id="A0A2D0TA25"/>
<evidence type="ECO:0000313" key="4">
    <source>
        <dbReference type="RefSeq" id="XP_017351723.1"/>
    </source>
</evidence>
<dbReference type="KEGG" id="ipu:108280811"/>
<organism evidence="3 4">
    <name type="scientific">Ictalurus punctatus</name>
    <name type="common">Channel catfish</name>
    <name type="synonym">Silurus punctatus</name>
    <dbReference type="NCBI Taxonomy" id="7998"/>
    <lineage>
        <taxon>Eukaryota</taxon>
        <taxon>Metazoa</taxon>
        <taxon>Chordata</taxon>
        <taxon>Craniata</taxon>
        <taxon>Vertebrata</taxon>
        <taxon>Euteleostomi</taxon>
        <taxon>Actinopterygii</taxon>
        <taxon>Neopterygii</taxon>
        <taxon>Teleostei</taxon>
        <taxon>Ostariophysi</taxon>
        <taxon>Siluriformes</taxon>
        <taxon>Ictaluridae</taxon>
        <taxon>Ictalurus</taxon>
    </lineage>
</organism>
<dbReference type="SUPFAM" id="SSF54637">
    <property type="entry name" value="Thioesterase/thiol ester dehydrase-isomerase"/>
    <property type="match status" value="1"/>
</dbReference>
<evidence type="ECO:0000256" key="1">
    <source>
        <dbReference type="ARBA" id="ARBA00038228"/>
    </source>
</evidence>
<dbReference type="CTD" id="51337"/>
<sequence length="204" mass="23322">MGDLLLWVLAVLLVLFCFFDVWYYLRVLAVLLRAWFLSPVFDVTAEQAVGGHVLLNDIDMCHMNNARYLRECDFARISLCARNGVLKATRALGAAMVAGAITVRYRRPLCVGEKFELRTRIVTWDEKAFYIEQRFVSSKDGMVAAVLFCKLNVMRGSPDKILQHLCKRKVEVPEFPEELQHWISFITASSQALKAESDLEKKSE</sequence>
<dbReference type="InterPro" id="IPR029069">
    <property type="entry name" value="HotDog_dom_sf"/>
</dbReference>
<dbReference type="GeneID" id="108280811"/>
<proteinExistence type="inferred from homology"/>
<protein>
    <recommendedName>
        <fullName evidence="2">Protein THEM6</fullName>
    </recommendedName>
</protein>
<dbReference type="Proteomes" id="UP000221080">
    <property type="component" value="Chromosome 20"/>
</dbReference>
<dbReference type="CDD" id="cd00586">
    <property type="entry name" value="4HBT"/>
    <property type="match status" value="1"/>
</dbReference>
<evidence type="ECO:0000313" key="3">
    <source>
        <dbReference type="Proteomes" id="UP000221080"/>
    </source>
</evidence>